<dbReference type="InterPro" id="IPR016169">
    <property type="entry name" value="FAD-bd_PCMH_sub2"/>
</dbReference>
<dbReference type="InterPro" id="IPR036318">
    <property type="entry name" value="FAD-bd_PCMH-like_sf"/>
</dbReference>
<evidence type="ECO:0000256" key="5">
    <source>
        <dbReference type="ARBA" id="ARBA00023002"/>
    </source>
</evidence>
<dbReference type="SUPFAM" id="SSF56176">
    <property type="entry name" value="FAD-binding/transporter-associated domain-like"/>
    <property type="match status" value="1"/>
</dbReference>
<dbReference type="Gene3D" id="3.30.465.10">
    <property type="match status" value="1"/>
</dbReference>
<evidence type="ECO:0000256" key="1">
    <source>
        <dbReference type="ARBA" id="ARBA00004167"/>
    </source>
</evidence>
<accession>A0AB38XYE4</accession>
<evidence type="ECO:0000259" key="7">
    <source>
        <dbReference type="PROSITE" id="PS51387"/>
    </source>
</evidence>
<dbReference type="AlphaFoldDB" id="A0AB38XYE4"/>
<evidence type="ECO:0000256" key="4">
    <source>
        <dbReference type="ARBA" id="ARBA00022989"/>
    </source>
</evidence>
<gene>
    <name evidence="8" type="ORF">P2W56_03715</name>
</gene>
<protein>
    <recommendedName>
        <fullName evidence="2">Delta(24)-sterol reductase</fullName>
        <ecNumber evidence="2">1.3.1.72</ecNumber>
    </recommendedName>
</protein>
<evidence type="ECO:0000313" key="8">
    <source>
        <dbReference type="EMBL" id="WET44913.1"/>
    </source>
</evidence>
<keyword evidence="4" id="KW-1133">Transmembrane helix</keyword>
<evidence type="ECO:0000313" key="9">
    <source>
        <dbReference type="Proteomes" id="UP001220238"/>
    </source>
</evidence>
<dbReference type="InterPro" id="IPR006094">
    <property type="entry name" value="Oxid_FAD_bind_N"/>
</dbReference>
<organism evidence="8 9">
    <name type="scientific">Corynebacterium amycolatum</name>
    <dbReference type="NCBI Taxonomy" id="43765"/>
    <lineage>
        <taxon>Bacteria</taxon>
        <taxon>Bacillati</taxon>
        <taxon>Actinomycetota</taxon>
        <taxon>Actinomycetes</taxon>
        <taxon>Mycobacteriales</taxon>
        <taxon>Corynebacteriaceae</taxon>
        <taxon>Corynebacterium</taxon>
    </lineage>
</organism>
<dbReference type="GO" id="GO:0071949">
    <property type="term" value="F:FAD binding"/>
    <property type="evidence" value="ECO:0007669"/>
    <property type="project" value="InterPro"/>
</dbReference>
<evidence type="ECO:0000256" key="3">
    <source>
        <dbReference type="ARBA" id="ARBA00022692"/>
    </source>
</evidence>
<dbReference type="Proteomes" id="UP001220238">
    <property type="component" value="Chromosome"/>
</dbReference>
<evidence type="ECO:0000256" key="6">
    <source>
        <dbReference type="ARBA" id="ARBA00023136"/>
    </source>
</evidence>
<evidence type="ECO:0000256" key="2">
    <source>
        <dbReference type="ARBA" id="ARBA00012405"/>
    </source>
</evidence>
<dbReference type="InterPro" id="IPR016166">
    <property type="entry name" value="FAD-bd_PCMH"/>
</dbReference>
<dbReference type="EC" id="1.3.1.72" evidence="2"/>
<dbReference type="PANTHER" id="PTHR10801">
    <property type="entry name" value="24-DEHYDROCHOLESTEROL REDUCTASE"/>
    <property type="match status" value="1"/>
</dbReference>
<reference evidence="8" key="1">
    <citation type="submission" date="2023-03" db="EMBL/GenBank/DDBJ databases">
        <title>Corynebacterium amycolatum SB-1.</title>
        <authorList>
            <person name="Jo H."/>
        </authorList>
    </citation>
    <scope>NUCLEOTIDE SEQUENCE</scope>
    <source>
        <strain evidence="8">SB-1</strain>
    </source>
</reference>
<keyword evidence="5" id="KW-0560">Oxidoreductase</keyword>
<keyword evidence="6" id="KW-0472">Membrane</keyword>
<dbReference type="GO" id="GO:0016020">
    <property type="term" value="C:membrane"/>
    <property type="evidence" value="ECO:0007669"/>
    <property type="project" value="UniProtKB-SubCell"/>
</dbReference>
<comment type="subcellular location">
    <subcellularLocation>
        <location evidence="1">Membrane</location>
        <topology evidence="1">Single-pass membrane protein</topology>
    </subcellularLocation>
</comment>
<dbReference type="Pfam" id="PF01565">
    <property type="entry name" value="FAD_binding_4"/>
    <property type="match status" value="1"/>
</dbReference>
<sequence>MAPGRGIDSVRIEPVGWHAHEEGVRKLVDSFQAIPADQRVRLAKRTSNLFRGRSKTLVPGLDVSGLGGVIAVDPVEKTADVQGMCTYEDLVDATLPYGLMPLVVPELKTITLGGAVTGIGVESTSFRNGLPHESVIEMDVLVGTGEIVTCSRTENVDLFRGFPNSYGSLGYTVRLKIELEEALPYVELRHVRYNSTTEAAEDLAKISVEKEFQGEPVHFLDGVAFSPNEIYLVLGRKTDEEGPVSDYSRDKIYYRSLQHPSGVTRDRLKIRDYIWRWDIDWFWCSRAFGTQNPAVRAMWPRELKRSSVYWKFVGLDRKYDIDAKMKARKGLPANERVVQDIEVTVDHLAEYLDWFFQACDIQPVWLCPIHLRDGSSELIGTGDKLAGSSSAWPLYPLDPETTWINVGFWSAVPNNHVPGDTRLGAFNRVIEAKVSDLGGHKSLYSEAFYSPEQFGALYGGNLPDELKAIYDPDSRFPRLYDKTVTGA</sequence>
<dbReference type="GO" id="GO:0050614">
    <property type="term" value="F:Delta24-sterol reductase activity"/>
    <property type="evidence" value="ECO:0007669"/>
    <property type="project" value="UniProtKB-EC"/>
</dbReference>
<keyword evidence="3" id="KW-0812">Transmembrane</keyword>
<dbReference type="InterPro" id="IPR040165">
    <property type="entry name" value="Diminuto-like"/>
</dbReference>
<dbReference type="PANTHER" id="PTHR10801:SF0">
    <property type="entry name" value="DELTA(24)-STEROL REDUCTASE"/>
    <property type="match status" value="1"/>
</dbReference>
<dbReference type="PROSITE" id="PS51387">
    <property type="entry name" value="FAD_PCMH"/>
    <property type="match status" value="1"/>
</dbReference>
<name>A0AB38XYE4_CORAY</name>
<feature type="domain" description="FAD-binding PCMH-type" evidence="7">
    <location>
        <begin position="7"/>
        <end position="182"/>
    </location>
</feature>
<dbReference type="EMBL" id="CP120206">
    <property type="protein sequence ID" value="WET44913.1"/>
    <property type="molecule type" value="Genomic_DNA"/>
</dbReference>
<proteinExistence type="predicted"/>